<dbReference type="InterPro" id="IPR045031">
    <property type="entry name" value="DHP_synth-like"/>
</dbReference>
<evidence type="ECO:0000256" key="5">
    <source>
        <dbReference type="ARBA" id="ARBA00022679"/>
    </source>
</evidence>
<sequence>MAKLGKLTVGNKETTKIMGIINLSPESFYKNSIKTTKSEISKTVKKMEDEGADIIDIGGMSTAPYLKTTISEKQESIRISKAIKIIQNITNLPISIDTCRATVAESSLELGVEIINDVSGLKFDQNMPKILERFQPSLILCAYSKKIIGNNHANETKKLIQESIKIARKIQIPKNKIVVDPAIGFFRESGTGLPFTRIRSNWVNRDVSVIQNLRFIKGGFPLLISVSNKSFIGNLLHKNDSNDRLFGSLAAELISVMYGADIIRTHNVEATKDILKISKKLLQNSKKGL</sequence>
<evidence type="ECO:0000259" key="9">
    <source>
        <dbReference type="PROSITE" id="PS50972"/>
    </source>
</evidence>
<keyword evidence="5 10" id="KW-0808">Transferase</keyword>
<organism evidence="10">
    <name type="scientific">uncultured marine thaumarchaeote AD1000_88_E07</name>
    <dbReference type="NCBI Taxonomy" id="1455946"/>
    <lineage>
        <taxon>Archaea</taxon>
        <taxon>Nitrososphaerota</taxon>
        <taxon>environmental samples</taxon>
    </lineage>
</organism>
<dbReference type="InterPro" id="IPR006390">
    <property type="entry name" value="DHP_synth_dom"/>
</dbReference>
<dbReference type="SUPFAM" id="SSF51717">
    <property type="entry name" value="Dihydropteroate synthetase-like"/>
    <property type="match status" value="1"/>
</dbReference>
<dbReference type="Gene3D" id="3.20.20.20">
    <property type="entry name" value="Dihydropteroate synthase-like"/>
    <property type="match status" value="1"/>
</dbReference>
<evidence type="ECO:0000256" key="7">
    <source>
        <dbReference type="ARBA" id="ARBA00022842"/>
    </source>
</evidence>
<evidence type="ECO:0000313" key="10">
    <source>
        <dbReference type="EMBL" id="AIE96935.1"/>
    </source>
</evidence>
<evidence type="ECO:0000256" key="3">
    <source>
        <dbReference type="ARBA" id="ARBA00004763"/>
    </source>
</evidence>
<comment type="catalytic activity">
    <reaction evidence="1">
        <text>(7,8-dihydropterin-6-yl)methyl diphosphate + 4-aminobenzoate = 7,8-dihydropteroate + diphosphate</text>
        <dbReference type="Rhea" id="RHEA:19949"/>
        <dbReference type="ChEBI" id="CHEBI:17836"/>
        <dbReference type="ChEBI" id="CHEBI:17839"/>
        <dbReference type="ChEBI" id="CHEBI:33019"/>
        <dbReference type="ChEBI" id="CHEBI:72950"/>
        <dbReference type="EC" id="2.5.1.15"/>
    </reaction>
</comment>
<evidence type="ECO:0000256" key="4">
    <source>
        <dbReference type="ARBA" id="ARBA00012458"/>
    </source>
</evidence>
<dbReference type="InterPro" id="IPR000489">
    <property type="entry name" value="Pterin-binding_dom"/>
</dbReference>
<dbReference type="Pfam" id="PF00809">
    <property type="entry name" value="Pterin_bind"/>
    <property type="match status" value="1"/>
</dbReference>
<gene>
    <name evidence="10" type="primary">folP</name>
</gene>
<dbReference type="AlphaFoldDB" id="A0A075FYV8"/>
<evidence type="ECO:0000256" key="8">
    <source>
        <dbReference type="ARBA" id="ARBA00022909"/>
    </source>
</evidence>
<name>A0A075FYV8_9ARCH</name>
<dbReference type="GO" id="GO:0046872">
    <property type="term" value="F:metal ion binding"/>
    <property type="evidence" value="ECO:0007669"/>
    <property type="project" value="UniProtKB-KW"/>
</dbReference>
<dbReference type="PROSITE" id="PS50972">
    <property type="entry name" value="PTERIN_BINDING"/>
    <property type="match status" value="1"/>
</dbReference>
<dbReference type="EMBL" id="KF900493">
    <property type="protein sequence ID" value="AIE96935.1"/>
    <property type="molecule type" value="Genomic_DNA"/>
</dbReference>
<dbReference type="PANTHER" id="PTHR20941">
    <property type="entry name" value="FOLATE SYNTHESIS PROTEINS"/>
    <property type="match status" value="1"/>
</dbReference>
<feature type="domain" description="Pterin-binding" evidence="9">
    <location>
        <begin position="15"/>
        <end position="276"/>
    </location>
</feature>
<dbReference type="InterPro" id="IPR011005">
    <property type="entry name" value="Dihydropteroate_synth-like_sf"/>
</dbReference>
<protein>
    <recommendedName>
        <fullName evidence="4">dihydropteroate synthase</fullName>
        <ecNumber evidence="4">2.5.1.15</ecNumber>
    </recommendedName>
</protein>
<dbReference type="EC" id="2.5.1.15" evidence="4"/>
<keyword evidence="8" id="KW-0289">Folate biosynthesis</keyword>
<keyword evidence="6" id="KW-0479">Metal-binding</keyword>
<dbReference type="PANTHER" id="PTHR20941:SF1">
    <property type="entry name" value="FOLIC ACID SYNTHESIS PROTEIN FOL1"/>
    <property type="match status" value="1"/>
</dbReference>
<proteinExistence type="predicted"/>
<accession>A0A075FYV8</accession>
<dbReference type="GO" id="GO:0004156">
    <property type="term" value="F:dihydropteroate synthase activity"/>
    <property type="evidence" value="ECO:0007669"/>
    <property type="project" value="UniProtKB-EC"/>
</dbReference>
<dbReference type="NCBIfam" id="TIGR01496">
    <property type="entry name" value="DHPS"/>
    <property type="match status" value="1"/>
</dbReference>
<comment type="cofactor">
    <cofactor evidence="2">
        <name>Mg(2+)</name>
        <dbReference type="ChEBI" id="CHEBI:18420"/>
    </cofactor>
</comment>
<evidence type="ECO:0000256" key="2">
    <source>
        <dbReference type="ARBA" id="ARBA00001946"/>
    </source>
</evidence>
<dbReference type="PROSITE" id="PS00793">
    <property type="entry name" value="DHPS_2"/>
    <property type="match status" value="1"/>
</dbReference>
<evidence type="ECO:0000256" key="6">
    <source>
        <dbReference type="ARBA" id="ARBA00022723"/>
    </source>
</evidence>
<dbReference type="GO" id="GO:0046656">
    <property type="term" value="P:folic acid biosynthetic process"/>
    <property type="evidence" value="ECO:0007669"/>
    <property type="project" value="UniProtKB-KW"/>
</dbReference>
<comment type="pathway">
    <text evidence="3">Cofactor biosynthesis; tetrahydrofolate biosynthesis; 7,8-dihydrofolate from 2-amino-4-hydroxy-6-hydroxymethyl-7,8-dihydropteridine diphosphate and 4-aminobenzoate: step 1/2.</text>
</comment>
<dbReference type="GO" id="GO:0046654">
    <property type="term" value="P:tetrahydrofolate biosynthetic process"/>
    <property type="evidence" value="ECO:0007669"/>
    <property type="project" value="TreeGrafter"/>
</dbReference>
<evidence type="ECO:0000256" key="1">
    <source>
        <dbReference type="ARBA" id="ARBA00000012"/>
    </source>
</evidence>
<keyword evidence="7" id="KW-0460">Magnesium</keyword>
<reference evidence="10" key="1">
    <citation type="journal article" date="2014" name="Genome Biol. Evol.">
        <title>Pangenome evidence for extensive interdomain horizontal transfer affecting lineage core and shell genes in uncultured planktonic thaumarchaeota and euryarchaeota.</title>
        <authorList>
            <person name="Deschamps P."/>
            <person name="Zivanovic Y."/>
            <person name="Moreira D."/>
            <person name="Rodriguez-Valera F."/>
            <person name="Lopez-Garcia P."/>
        </authorList>
    </citation>
    <scope>NUCLEOTIDE SEQUENCE</scope>
</reference>